<dbReference type="Pfam" id="PF07727">
    <property type="entry name" value="RVT_2"/>
    <property type="match status" value="1"/>
</dbReference>
<evidence type="ECO:0000256" key="9">
    <source>
        <dbReference type="ARBA" id="ARBA00023172"/>
    </source>
</evidence>
<dbReference type="GO" id="GO:0016787">
    <property type="term" value="F:hydrolase activity"/>
    <property type="evidence" value="ECO:0007669"/>
    <property type="project" value="UniProtKB-KW"/>
</dbReference>
<keyword evidence="4" id="KW-0378">Hydrolase</keyword>
<keyword evidence="8" id="KW-0548">Nucleotidyltransferase</keyword>
<dbReference type="PANTHER" id="PTHR42648:SF11">
    <property type="entry name" value="TRANSPOSON TY4-P GAG-POL POLYPROTEIN"/>
    <property type="match status" value="1"/>
</dbReference>
<protein>
    <recommendedName>
        <fullName evidence="16">Reverse transcriptase Ty1/copia-type domain-containing protein</fullName>
    </recommendedName>
</protein>
<dbReference type="InterPro" id="IPR057670">
    <property type="entry name" value="SH3_retrovirus"/>
</dbReference>
<evidence type="ECO:0000256" key="5">
    <source>
        <dbReference type="ARBA" id="ARBA00022842"/>
    </source>
</evidence>
<keyword evidence="1" id="KW-0540">Nuclease</keyword>
<evidence type="ECO:0000256" key="4">
    <source>
        <dbReference type="ARBA" id="ARBA00022801"/>
    </source>
</evidence>
<evidence type="ECO:0000256" key="7">
    <source>
        <dbReference type="ARBA" id="ARBA00022918"/>
    </source>
</evidence>
<evidence type="ECO:0000256" key="8">
    <source>
        <dbReference type="ARBA" id="ARBA00022932"/>
    </source>
</evidence>
<feature type="compositionally biased region" description="Polar residues" evidence="11">
    <location>
        <begin position="201"/>
        <end position="219"/>
    </location>
</feature>
<evidence type="ECO:0008006" key="16">
    <source>
        <dbReference type="Google" id="ProtNLM"/>
    </source>
</evidence>
<dbReference type="Proteomes" id="UP001172457">
    <property type="component" value="Chromosome 3"/>
</dbReference>
<dbReference type="PANTHER" id="PTHR42648">
    <property type="entry name" value="TRANSPOSASE, PUTATIVE-RELATED"/>
    <property type="match status" value="1"/>
</dbReference>
<keyword evidence="9" id="KW-0233">DNA recombination</keyword>
<dbReference type="EMBL" id="JARYMX010000003">
    <property type="protein sequence ID" value="KAJ9557108.1"/>
    <property type="molecule type" value="Genomic_DNA"/>
</dbReference>
<feature type="domain" description="Reverse transcriptase Ty1/copia-type" evidence="12">
    <location>
        <begin position="328"/>
        <end position="469"/>
    </location>
</feature>
<proteinExistence type="predicted"/>
<reference evidence="14" key="1">
    <citation type="submission" date="2023-03" db="EMBL/GenBank/DDBJ databases">
        <title>Chromosome-scale reference genome and RAD-based genetic map of yellow starthistle (Centaurea solstitialis) reveal putative structural variation and QTLs associated with invader traits.</title>
        <authorList>
            <person name="Reatini B."/>
            <person name="Cang F.A."/>
            <person name="Jiang Q."/>
            <person name="Mckibben M.T.W."/>
            <person name="Barker M.S."/>
            <person name="Rieseberg L.H."/>
            <person name="Dlugosch K.M."/>
        </authorList>
    </citation>
    <scope>NUCLEOTIDE SEQUENCE</scope>
    <source>
        <strain evidence="14">CAN-66</strain>
        <tissue evidence="14">Leaf</tissue>
    </source>
</reference>
<accession>A0AA38TUP9</accession>
<keyword evidence="8" id="KW-0808">Transferase</keyword>
<evidence type="ECO:0000259" key="12">
    <source>
        <dbReference type="Pfam" id="PF07727"/>
    </source>
</evidence>
<evidence type="ECO:0000256" key="2">
    <source>
        <dbReference type="ARBA" id="ARBA00022723"/>
    </source>
</evidence>
<dbReference type="GO" id="GO:0046872">
    <property type="term" value="F:metal ion binding"/>
    <property type="evidence" value="ECO:0007669"/>
    <property type="project" value="UniProtKB-KW"/>
</dbReference>
<keyword evidence="7" id="KW-0695">RNA-directed DNA polymerase</keyword>
<dbReference type="InterPro" id="IPR043502">
    <property type="entry name" value="DNA/RNA_pol_sf"/>
</dbReference>
<keyword evidence="10" id="KW-0511">Multifunctional enzyme</keyword>
<evidence type="ECO:0000256" key="1">
    <source>
        <dbReference type="ARBA" id="ARBA00022722"/>
    </source>
</evidence>
<dbReference type="AlphaFoldDB" id="A0AA38TUP9"/>
<dbReference type="GO" id="GO:0003964">
    <property type="term" value="F:RNA-directed DNA polymerase activity"/>
    <property type="evidence" value="ECO:0007669"/>
    <property type="project" value="UniProtKB-KW"/>
</dbReference>
<organism evidence="14 15">
    <name type="scientific">Centaurea solstitialis</name>
    <name type="common">yellow star-thistle</name>
    <dbReference type="NCBI Taxonomy" id="347529"/>
    <lineage>
        <taxon>Eukaryota</taxon>
        <taxon>Viridiplantae</taxon>
        <taxon>Streptophyta</taxon>
        <taxon>Embryophyta</taxon>
        <taxon>Tracheophyta</taxon>
        <taxon>Spermatophyta</taxon>
        <taxon>Magnoliopsida</taxon>
        <taxon>eudicotyledons</taxon>
        <taxon>Gunneridae</taxon>
        <taxon>Pentapetalae</taxon>
        <taxon>asterids</taxon>
        <taxon>campanulids</taxon>
        <taxon>Asterales</taxon>
        <taxon>Asteraceae</taxon>
        <taxon>Carduoideae</taxon>
        <taxon>Cardueae</taxon>
        <taxon>Centaureinae</taxon>
        <taxon>Centaurea</taxon>
    </lineage>
</organism>
<dbReference type="Pfam" id="PF25597">
    <property type="entry name" value="SH3_retrovirus"/>
    <property type="match status" value="1"/>
</dbReference>
<gene>
    <name evidence="14" type="ORF">OSB04_011722</name>
</gene>
<name>A0AA38TUP9_9ASTR</name>
<keyword evidence="8" id="KW-0239">DNA-directed DNA polymerase</keyword>
<sequence>MLNASGLPLTFWPEAVSTSCYTQNRSLVVKRFEKTPYQLLYNKRPNIKFFHVFGCKCYVLNDREPVGKFDPKGDDAIFIGYAWDSVAYRVYVPRTQIVVVTTNVKFDDSFRVIQDKFKEELKIQAEASPNATITEDLEKLFNDWYEDFEDTDITSVGKNKASTNDDRASDAQPSTSVELPETSTSAIPSEPNIELIPDDPIQTSTSLPTKPSEPNNTTDPIFVPSASIPDLTKVSHEVIHGDLIQSQSLEEITSNINLPHAVKWTKDHPQTQIIGELTEGVKTRANVNYCLFACFVSKIEPKKVIEALADPFWVEAMQDELLQFERNYVWTLTLLPNGKTAIGTKWKQGKVSCSRILPRKAIDYEETFALVARLEAIRIFLAYAAHRGFKVYQMDVKSAFLNGKLKQEVYVKQPPCFESEKYPNHVYFLDKALYGLKQAPRAWYERLSTFLLSHNFHRGTTDITLFYKSISNSIARKISKIEKTIHLAMLLEYSKKLNDDILLVQVYVDDIIFGSTNTSMCKEGRLLAPSKDKRRKEVSSEDKVDRSSKKTFAEDQFIQVKFDRTSVTLVRGSATLSSLNRTSHTRISVKLARGSDHFNFCKGQLM</sequence>
<dbReference type="GO" id="GO:0006310">
    <property type="term" value="P:DNA recombination"/>
    <property type="evidence" value="ECO:0007669"/>
    <property type="project" value="UniProtKB-KW"/>
</dbReference>
<dbReference type="GO" id="GO:0003887">
    <property type="term" value="F:DNA-directed DNA polymerase activity"/>
    <property type="evidence" value="ECO:0007669"/>
    <property type="project" value="UniProtKB-KW"/>
</dbReference>
<dbReference type="InterPro" id="IPR039537">
    <property type="entry name" value="Retrotran_Ty1/copia-like"/>
</dbReference>
<comment type="caution">
    <text evidence="14">The sequence shown here is derived from an EMBL/GenBank/DDBJ whole genome shotgun (WGS) entry which is preliminary data.</text>
</comment>
<keyword evidence="5" id="KW-0460">Magnesium</keyword>
<evidence type="ECO:0000313" key="15">
    <source>
        <dbReference type="Proteomes" id="UP001172457"/>
    </source>
</evidence>
<keyword evidence="15" id="KW-1185">Reference proteome</keyword>
<keyword evidence="3" id="KW-0255">Endonuclease</keyword>
<evidence type="ECO:0000256" key="3">
    <source>
        <dbReference type="ARBA" id="ARBA00022759"/>
    </source>
</evidence>
<dbReference type="InterPro" id="IPR013103">
    <property type="entry name" value="RVT_2"/>
</dbReference>
<keyword evidence="2" id="KW-0479">Metal-binding</keyword>
<evidence type="ECO:0000256" key="6">
    <source>
        <dbReference type="ARBA" id="ARBA00022908"/>
    </source>
</evidence>
<evidence type="ECO:0000256" key="10">
    <source>
        <dbReference type="ARBA" id="ARBA00023268"/>
    </source>
</evidence>
<dbReference type="GO" id="GO:0015074">
    <property type="term" value="P:DNA integration"/>
    <property type="evidence" value="ECO:0007669"/>
    <property type="project" value="UniProtKB-KW"/>
</dbReference>
<keyword evidence="6" id="KW-0229">DNA integration</keyword>
<evidence type="ECO:0000256" key="11">
    <source>
        <dbReference type="SAM" id="MobiDB-lite"/>
    </source>
</evidence>
<feature type="region of interest" description="Disordered" evidence="11">
    <location>
        <begin position="155"/>
        <end position="220"/>
    </location>
</feature>
<evidence type="ECO:0000259" key="13">
    <source>
        <dbReference type="Pfam" id="PF25597"/>
    </source>
</evidence>
<feature type="domain" description="Retroviral polymerase SH3-like" evidence="13">
    <location>
        <begin position="55"/>
        <end position="109"/>
    </location>
</feature>
<dbReference type="SUPFAM" id="SSF56672">
    <property type="entry name" value="DNA/RNA polymerases"/>
    <property type="match status" value="1"/>
</dbReference>
<dbReference type="GO" id="GO:0004519">
    <property type="term" value="F:endonuclease activity"/>
    <property type="evidence" value="ECO:0007669"/>
    <property type="project" value="UniProtKB-KW"/>
</dbReference>
<feature type="compositionally biased region" description="Polar residues" evidence="11">
    <location>
        <begin position="171"/>
        <end position="187"/>
    </location>
</feature>
<evidence type="ECO:0000313" key="14">
    <source>
        <dbReference type="EMBL" id="KAJ9557108.1"/>
    </source>
</evidence>